<evidence type="ECO:0000256" key="5">
    <source>
        <dbReference type="ARBA" id="ARBA00022737"/>
    </source>
</evidence>
<dbReference type="OrthoDB" id="10006023at2759"/>
<name>A0A6V7U424_MELEN</name>
<comment type="caution">
    <text evidence="9">The sequence shown here is derived from an EMBL/GenBank/DDBJ whole genome shotgun (WGS) entry which is preliminary data.</text>
</comment>
<feature type="repeat" description="TPR" evidence="8">
    <location>
        <begin position="249"/>
        <end position="282"/>
    </location>
</feature>
<keyword evidence="4" id="KW-0963">Cytoplasm</keyword>
<keyword evidence="7" id="KW-0576">Peroxisome</keyword>
<dbReference type="GO" id="GO:0005778">
    <property type="term" value="C:peroxisomal membrane"/>
    <property type="evidence" value="ECO:0007669"/>
    <property type="project" value="TreeGrafter"/>
</dbReference>
<proteinExistence type="inferred from homology"/>
<reference evidence="9 10" key="1">
    <citation type="submission" date="2020-08" db="EMBL/GenBank/DDBJ databases">
        <authorList>
            <person name="Koutsovoulos G."/>
            <person name="Danchin GJ E."/>
        </authorList>
    </citation>
    <scope>NUCLEOTIDE SEQUENCE [LARGE SCALE GENOMIC DNA]</scope>
</reference>
<dbReference type="Pfam" id="PF13414">
    <property type="entry name" value="TPR_11"/>
    <property type="match status" value="2"/>
</dbReference>
<feature type="repeat" description="TPR" evidence="8">
    <location>
        <begin position="363"/>
        <end position="396"/>
    </location>
</feature>
<comment type="similarity">
    <text evidence="3">Belongs to the peroxisomal targeting signal receptor family.</text>
</comment>
<dbReference type="SUPFAM" id="SSF48452">
    <property type="entry name" value="TPR-like"/>
    <property type="match status" value="1"/>
</dbReference>
<dbReference type="InterPro" id="IPR011990">
    <property type="entry name" value="TPR-like_helical_dom_sf"/>
</dbReference>
<evidence type="ECO:0000256" key="4">
    <source>
        <dbReference type="ARBA" id="ARBA00022490"/>
    </source>
</evidence>
<keyword evidence="6 8" id="KW-0802">TPR repeat</keyword>
<dbReference type="PANTHER" id="PTHR10130">
    <property type="entry name" value="PEROXISOMAL TARGETING SIGNAL 1 RECEPTOR PEX5"/>
    <property type="match status" value="1"/>
</dbReference>
<comment type="subcellular location">
    <subcellularLocation>
        <location evidence="2">Cytoplasm</location>
    </subcellularLocation>
    <subcellularLocation>
        <location evidence="1">Peroxisome</location>
    </subcellularLocation>
</comment>
<organism evidence="9 10">
    <name type="scientific">Meloidogyne enterolobii</name>
    <name type="common">Root-knot nematode worm</name>
    <name type="synonym">Meloidogyne mayaguensis</name>
    <dbReference type="NCBI Taxonomy" id="390850"/>
    <lineage>
        <taxon>Eukaryota</taxon>
        <taxon>Metazoa</taxon>
        <taxon>Ecdysozoa</taxon>
        <taxon>Nematoda</taxon>
        <taxon>Chromadorea</taxon>
        <taxon>Rhabditida</taxon>
        <taxon>Tylenchina</taxon>
        <taxon>Tylenchomorpha</taxon>
        <taxon>Tylenchoidea</taxon>
        <taxon>Meloidogynidae</taxon>
        <taxon>Meloidogyninae</taxon>
        <taxon>Meloidogyne</taxon>
    </lineage>
</organism>
<dbReference type="AlphaFoldDB" id="A0A6V7U424"/>
<dbReference type="InterPro" id="IPR019734">
    <property type="entry name" value="TPR_rpt"/>
</dbReference>
<evidence type="ECO:0000256" key="6">
    <source>
        <dbReference type="ARBA" id="ARBA00022803"/>
    </source>
</evidence>
<evidence type="ECO:0000313" key="10">
    <source>
        <dbReference type="Proteomes" id="UP000580250"/>
    </source>
</evidence>
<accession>A0A6V7U424</accession>
<keyword evidence="5" id="KW-0677">Repeat</keyword>
<evidence type="ECO:0000256" key="3">
    <source>
        <dbReference type="ARBA" id="ARBA00005348"/>
    </source>
</evidence>
<evidence type="ECO:0000256" key="8">
    <source>
        <dbReference type="PROSITE-ProRule" id="PRU00339"/>
    </source>
</evidence>
<evidence type="ECO:0000256" key="2">
    <source>
        <dbReference type="ARBA" id="ARBA00004496"/>
    </source>
</evidence>
<protein>
    <submittedName>
        <fullName evidence="9">Uncharacterized protein</fullName>
    </submittedName>
</protein>
<dbReference type="Proteomes" id="UP000580250">
    <property type="component" value="Unassembled WGS sequence"/>
</dbReference>
<dbReference type="PROSITE" id="PS50005">
    <property type="entry name" value="TPR"/>
    <property type="match status" value="3"/>
</dbReference>
<dbReference type="EMBL" id="CAJEWN010000034">
    <property type="protein sequence ID" value="CAD2144983.1"/>
    <property type="molecule type" value="Genomic_DNA"/>
</dbReference>
<dbReference type="PANTHER" id="PTHR10130:SF0">
    <property type="entry name" value="GH08708P"/>
    <property type="match status" value="1"/>
</dbReference>
<evidence type="ECO:0000256" key="7">
    <source>
        <dbReference type="ARBA" id="ARBA00023140"/>
    </source>
</evidence>
<dbReference type="InterPro" id="IPR024111">
    <property type="entry name" value="PEX5/PEX5L"/>
</dbReference>
<dbReference type="GO" id="GO:0005052">
    <property type="term" value="F:peroxisome matrix targeting signal-1 binding"/>
    <property type="evidence" value="ECO:0007669"/>
    <property type="project" value="TreeGrafter"/>
</dbReference>
<dbReference type="SMART" id="SM00028">
    <property type="entry name" value="TPR"/>
    <property type="match status" value="5"/>
</dbReference>
<sequence>MLKQLFDISEKKGNQNELITLSKNYGNTQSILPSGVERSINGFIGENKNNDLSVQEYLANISNKTLPPNTFDMRQLLEQLPENNLNFENLERFWNNSLNISNSNYLANDWTRQFNEGNELNNKWMEEFILEQKNLKMENELGKINEGSVWAKDFLENYDLNGKQLNNWENEFLNDFVREEEKIEFFDYESAWENYNSKENQEKFEFNKNNPFINEENLIEKAKENLSNGRIANSILFYEAAIQKDPENVEIWYSLGIALAENEQDPKAICALRNALKLNPKYLKAILALSVSLANEGFDCLALHELDKFICIYKNCSEEEMPKEEGNTSFGFQYKKLDKNEFLKVEAKFLEVIKFVQQECELVELQNAMSVLYNLSNDYNKAIECLNSALNFKPEDPILWNRLGATLANADRSAEAINAYKRALQISPSYVRVRYNLGVSCMNLQSFREAAIHFLAALKIQHSPEQSLIWSRLRSAIIRMENIQLDNEIFEAINCRDLDRISKIFGV</sequence>
<gene>
    <name evidence="9" type="ORF">MENT_LOCUS8110</name>
</gene>
<evidence type="ECO:0000313" key="9">
    <source>
        <dbReference type="EMBL" id="CAD2144983.1"/>
    </source>
</evidence>
<feature type="repeat" description="TPR" evidence="8">
    <location>
        <begin position="397"/>
        <end position="430"/>
    </location>
</feature>
<dbReference type="Pfam" id="PF13431">
    <property type="entry name" value="TPR_17"/>
    <property type="match status" value="1"/>
</dbReference>
<dbReference type="GO" id="GO:0005829">
    <property type="term" value="C:cytosol"/>
    <property type="evidence" value="ECO:0007669"/>
    <property type="project" value="TreeGrafter"/>
</dbReference>
<dbReference type="Gene3D" id="1.25.40.10">
    <property type="entry name" value="Tetratricopeptide repeat domain"/>
    <property type="match status" value="1"/>
</dbReference>
<dbReference type="GO" id="GO:0016560">
    <property type="term" value="P:protein import into peroxisome matrix, docking"/>
    <property type="evidence" value="ECO:0007669"/>
    <property type="project" value="TreeGrafter"/>
</dbReference>
<evidence type="ECO:0000256" key="1">
    <source>
        <dbReference type="ARBA" id="ARBA00004275"/>
    </source>
</evidence>